<dbReference type="RefSeq" id="WP_011519008.1">
    <property type="nucleotide sequence ID" value="NC_007974.2"/>
</dbReference>
<evidence type="ECO:0000256" key="1">
    <source>
        <dbReference type="SAM" id="SignalP"/>
    </source>
</evidence>
<keyword evidence="3" id="KW-0614">Plasmid</keyword>
<dbReference type="InterPro" id="IPR001480">
    <property type="entry name" value="Bulb-type_lectin_dom"/>
</dbReference>
<dbReference type="Gene3D" id="2.90.10.10">
    <property type="entry name" value="Bulb-type lectin domain"/>
    <property type="match status" value="2"/>
</dbReference>
<dbReference type="Pfam" id="PF04151">
    <property type="entry name" value="PPC"/>
    <property type="match status" value="1"/>
</dbReference>
<sequence>MKKHPRRVFQPILLICVAAVLSACGGDDGGDGSATASGSPSNTARSVQYYSGQKAIDHLGNSLSEFAVLHGMTAEELRQKLLTDPTLFVTSLAKLVYRDNARQAQVVAPNTLSRLQVLTESSSADPGNVFALHSRSGSTKTIYLNFKGGTLRYPTAVPPIVETYPAFDLDGDPSTFNTEERLVIQEVFRRVAEDFAIFDVDVTTEEPARDKLVRADAQDGIYGQEIYITRDIYSVDSGGEAPIGVFNSIDTPGQPDQSDYNKAAKVFYDKLAVAASDRAAVIADAISHETGHTLGLSHMGTATATYYPGDSFSSWLPLMSQHPNANSIRKLTTWSHGDYKNANNHEDELAIINAYGLKLISDDFGDTIGAAFPLGIDGTNSDGRPSSRVSGIIGSSTDSDMFRITVPEGPLTIQADPAAVGPNLDIKLSLLDSAGNSIQIVKDNPTTADSLSAGIALPQIAAGTYYVKVEGTGRGSPLTPDPKIGLPWGYTKYGSLGSYTLAVIYAPVLAADQISTLTKERTQAMGFNISLLSPGAWNVFVSAGTSLVKSYGGASGAALTDAAILPSGAKLNAGESLRAGGMTLTMQADGNLVIYDAAHKVLFASTTNSVDNQGSALNMQADGNLVIRNPAGKSVWASGTDDFGGEYMVFGSDGTLSLRTGSRINWLLPSQLAVLTSAQVSVLSAAQIQGLDTAVNNLSSDALNFISSLGSTVVKRWGGVTGVALTEVKKIAAGGKLNSGVTLTAGSVSLVMQGDGNLVIYDTAHKAVWASNTNSVDNQGAHLNMQATDGNLVMYTPAGKAIWASNTNDNRGEFMVFGSDACMSLQTGSRVSWFTAAQVQSLTQAGKMPVAH</sequence>
<geneLocation type="plasmid" evidence="3 4">
    <name>megaplasmid</name>
</geneLocation>
<dbReference type="InterPro" id="IPR036426">
    <property type="entry name" value="Bulb-type_lectin_dom_sf"/>
</dbReference>
<dbReference type="Gene3D" id="2.60.120.380">
    <property type="match status" value="1"/>
</dbReference>
<proteinExistence type="predicted"/>
<keyword evidence="1" id="KW-0732">Signal</keyword>
<dbReference type="KEGG" id="rme:Rmet_4552"/>
<dbReference type="HOGENOM" id="CLU_334897_0_0_4"/>
<name>Q1LEK9_CUPMC</name>
<protein>
    <submittedName>
        <fullName evidence="3">Curculin-like (Mannose-binding) lectin</fullName>
    </submittedName>
</protein>
<gene>
    <name evidence="3" type="ordered locus">Rmet_4552</name>
</gene>
<evidence type="ECO:0000313" key="3">
    <source>
        <dbReference type="EMBL" id="ABF11417.1"/>
    </source>
</evidence>
<dbReference type="Gene3D" id="2.90.10.30">
    <property type="match status" value="1"/>
</dbReference>
<dbReference type="InterPro" id="IPR007280">
    <property type="entry name" value="Peptidase_C_arc/bac"/>
</dbReference>
<accession>Q1LEK9</accession>
<dbReference type="SUPFAM" id="SSF51110">
    <property type="entry name" value="alpha-D-mannose-specific plant lectins"/>
    <property type="match status" value="2"/>
</dbReference>
<dbReference type="SMART" id="SM00108">
    <property type="entry name" value="B_lectin"/>
    <property type="match status" value="2"/>
</dbReference>
<dbReference type="AlphaFoldDB" id="Q1LEK9"/>
<dbReference type="SUPFAM" id="SSF55486">
    <property type="entry name" value="Metalloproteases ('zincins'), catalytic domain"/>
    <property type="match status" value="1"/>
</dbReference>
<feature type="signal peptide" evidence="1">
    <location>
        <begin position="1"/>
        <end position="23"/>
    </location>
</feature>
<dbReference type="eggNOG" id="COG3291">
    <property type="taxonomic scope" value="Bacteria"/>
</dbReference>
<feature type="chain" id="PRO_5004193080" evidence="1">
    <location>
        <begin position="24"/>
        <end position="852"/>
    </location>
</feature>
<evidence type="ECO:0000313" key="4">
    <source>
        <dbReference type="Proteomes" id="UP000002429"/>
    </source>
</evidence>
<feature type="domain" description="Bulb-type lectin" evidence="2">
    <location>
        <begin position="728"/>
        <end position="845"/>
    </location>
</feature>
<dbReference type="EMBL" id="CP000353">
    <property type="protein sequence ID" value="ABF11417.1"/>
    <property type="molecule type" value="Genomic_DNA"/>
</dbReference>
<dbReference type="PROSITE" id="PS50927">
    <property type="entry name" value="BULB_LECTIN"/>
    <property type="match status" value="2"/>
</dbReference>
<reference evidence="4" key="1">
    <citation type="journal article" date="2010" name="PLoS ONE">
        <title>The complete genome sequence of Cupriavidus metallidurans strain CH34, a master survivalist in harsh and anthropogenic environments.</title>
        <authorList>
            <person name="Janssen P.J."/>
            <person name="Van Houdt R."/>
            <person name="Moors H."/>
            <person name="Monsieurs P."/>
            <person name="Morin N."/>
            <person name="Michaux A."/>
            <person name="Benotmane M.A."/>
            <person name="Leys N."/>
            <person name="Vallaeys T."/>
            <person name="Lapidus A."/>
            <person name="Monchy S."/>
            <person name="Medigue C."/>
            <person name="Taghavi S."/>
            <person name="McCorkle S."/>
            <person name="Dunn J."/>
            <person name="van der Lelie D."/>
            <person name="Mergeay M."/>
        </authorList>
    </citation>
    <scope>NUCLEOTIDE SEQUENCE [LARGE SCALE GENOMIC DNA]</scope>
    <source>
        <strain evidence="4">ATCC 43123 / DSM 2839 / NBRC 102507 / CH34</strain>
    </source>
</reference>
<evidence type="ECO:0000259" key="2">
    <source>
        <dbReference type="PROSITE" id="PS50927"/>
    </source>
</evidence>
<dbReference type="eggNOG" id="COG5520">
    <property type="taxonomic scope" value="Bacteria"/>
</dbReference>
<keyword evidence="4" id="KW-1185">Reference proteome</keyword>
<dbReference type="PROSITE" id="PS51257">
    <property type="entry name" value="PROKAR_LIPOPROTEIN"/>
    <property type="match status" value="1"/>
</dbReference>
<organism evidence="3 4">
    <name type="scientific">Cupriavidus metallidurans (strain ATCC 43123 / DSM 2839 / NBRC 102507 / CH34)</name>
    <name type="common">Ralstonia metallidurans</name>
    <dbReference type="NCBI Taxonomy" id="266264"/>
    <lineage>
        <taxon>Bacteria</taxon>
        <taxon>Pseudomonadati</taxon>
        <taxon>Pseudomonadota</taxon>
        <taxon>Betaproteobacteria</taxon>
        <taxon>Burkholderiales</taxon>
        <taxon>Burkholderiaceae</taxon>
        <taxon>Cupriavidus</taxon>
    </lineage>
</organism>
<feature type="domain" description="Bulb-type lectin" evidence="2">
    <location>
        <begin position="562"/>
        <end position="671"/>
    </location>
</feature>
<dbReference type="Proteomes" id="UP000002429">
    <property type="component" value="Plasmid megaplasmid"/>
</dbReference>